<keyword evidence="3" id="KW-0812">Transmembrane</keyword>
<evidence type="ECO:0000256" key="4">
    <source>
        <dbReference type="ARBA" id="ARBA00022989"/>
    </source>
</evidence>
<accession>A0A8H7LHI2</accession>
<dbReference type="GO" id="GO:0005743">
    <property type="term" value="C:mitochondrial inner membrane"/>
    <property type="evidence" value="ECO:0007669"/>
    <property type="project" value="UniProtKB-SubCell"/>
</dbReference>
<dbReference type="AlphaFoldDB" id="A0A8H7LHI2"/>
<protein>
    <submittedName>
        <fullName evidence="7">Cytochrome c oxidase assembly protein CtaG/Cox11</fullName>
    </submittedName>
</protein>
<evidence type="ECO:0000256" key="2">
    <source>
        <dbReference type="ARBA" id="ARBA00004243"/>
    </source>
</evidence>
<evidence type="ECO:0000313" key="7">
    <source>
        <dbReference type="EMBL" id="KAF8674051.1"/>
    </source>
</evidence>
<evidence type="ECO:0000256" key="3">
    <source>
        <dbReference type="ARBA" id="ARBA00022692"/>
    </source>
</evidence>
<evidence type="ECO:0000256" key="5">
    <source>
        <dbReference type="ARBA" id="ARBA00023136"/>
    </source>
</evidence>
<comment type="caution">
    <text evidence="7">The sequence shown here is derived from an EMBL/GenBank/DDBJ whole genome shotgun (WGS) entry which is preliminary data.</text>
</comment>
<keyword evidence="5" id="KW-0472">Membrane</keyword>
<feature type="region of interest" description="Disordered" evidence="6">
    <location>
        <begin position="88"/>
        <end position="107"/>
    </location>
</feature>
<evidence type="ECO:0000256" key="6">
    <source>
        <dbReference type="SAM" id="MobiDB-lite"/>
    </source>
</evidence>
<dbReference type="PANTHER" id="PTHR21320:SF3">
    <property type="entry name" value="CYTOCHROME C OXIDASE ASSEMBLY PROTEIN COX11, MITOCHONDRIAL-RELATED"/>
    <property type="match status" value="1"/>
</dbReference>
<dbReference type="PANTHER" id="PTHR21320">
    <property type="entry name" value="CYTOCHROME C OXIDASE ASSEMBLY PROTEIN COX11-RELATED"/>
    <property type="match status" value="1"/>
</dbReference>
<proteinExistence type="predicted"/>
<dbReference type="Proteomes" id="UP000650582">
    <property type="component" value="Unassembled WGS sequence"/>
</dbReference>
<dbReference type="Gene3D" id="2.60.370.10">
    <property type="entry name" value="Ctag/Cox11"/>
    <property type="match status" value="1"/>
</dbReference>
<dbReference type="InterPro" id="IPR023471">
    <property type="entry name" value="CtaG/Cox11_dom_sf"/>
</dbReference>
<evidence type="ECO:0000256" key="1">
    <source>
        <dbReference type="ARBA" id="ARBA00004007"/>
    </source>
</evidence>
<sequence length="107" mass="12115">MLPRPRYVYARVAPYFAKVECFCFEEQKLIAGEEVDMPLLFFIDRDIVDDPLMADVDDVVLSYTFFRARRNSAGHLEPDAPQQVVLESQGWGDIPHAPPKPADSTAT</sequence>
<name>A0A8H7LHI2_9AGAM</name>
<dbReference type="InterPro" id="IPR007533">
    <property type="entry name" value="Cyt_c_oxidase_assmbl_CtaG"/>
</dbReference>
<comment type="function">
    <text evidence="1">Exerts its effect at some terminal stage of cytochrome c oxidase synthesis, probably by being involved in the insertion of the copper B into subunit I.</text>
</comment>
<keyword evidence="4" id="KW-1133">Transmembrane helix</keyword>
<dbReference type="SUPFAM" id="SSF110111">
    <property type="entry name" value="Ctag/Cox11"/>
    <property type="match status" value="1"/>
</dbReference>
<comment type="subcellular location">
    <subcellularLocation>
        <location evidence="2">Mitochondrion inner membrane</location>
        <topology evidence="2">Single-pass membrane protein</topology>
        <orientation evidence="2">Intermembrane side</orientation>
    </subcellularLocation>
</comment>
<organism evidence="7 8">
    <name type="scientific">Rhizoctonia solani</name>
    <dbReference type="NCBI Taxonomy" id="456999"/>
    <lineage>
        <taxon>Eukaryota</taxon>
        <taxon>Fungi</taxon>
        <taxon>Dikarya</taxon>
        <taxon>Basidiomycota</taxon>
        <taxon>Agaricomycotina</taxon>
        <taxon>Agaricomycetes</taxon>
        <taxon>Cantharellales</taxon>
        <taxon>Ceratobasidiaceae</taxon>
        <taxon>Rhizoctonia</taxon>
    </lineage>
</organism>
<reference evidence="7" key="1">
    <citation type="submission" date="2020-09" db="EMBL/GenBank/DDBJ databases">
        <title>Comparative genome analyses of four rice-infecting Rhizoctonia solani isolates reveal extensive enrichment of homogalacturonan modification genes.</title>
        <authorList>
            <person name="Lee D.-Y."/>
            <person name="Jeon J."/>
            <person name="Kim K.-T."/>
            <person name="Cheong K."/>
            <person name="Song H."/>
            <person name="Choi G."/>
            <person name="Ko J."/>
            <person name="Opiyo S.O."/>
            <person name="Zuo S."/>
            <person name="Madhav S."/>
            <person name="Lee Y.-H."/>
            <person name="Wang G.-L."/>
        </authorList>
    </citation>
    <scope>NUCLEOTIDE SEQUENCE</scope>
    <source>
        <strain evidence="7">AG1-IA YN-7</strain>
    </source>
</reference>
<evidence type="ECO:0000313" key="8">
    <source>
        <dbReference type="Proteomes" id="UP000650582"/>
    </source>
</evidence>
<gene>
    <name evidence="7" type="ORF">RHS04_07450</name>
</gene>
<dbReference type="EMBL" id="JACYCC010000131">
    <property type="protein sequence ID" value="KAF8674051.1"/>
    <property type="molecule type" value="Genomic_DNA"/>
</dbReference>
<dbReference type="GO" id="GO:0005507">
    <property type="term" value="F:copper ion binding"/>
    <property type="evidence" value="ECO:0007669"/>
    <property type="project" value="InterPro"/>
</dbReference>
<dbReference type="Pfam" id="PF04442">
    <property type="entry name" value="CtaG_Cox11"/>
    <property type="match status" value="1"/>
</dbReference>